<dbReference type="SMART" id="SM00972">
    <property type="entry name" value="SCPU"/>
    <property type="match status" value="1"/>
</dbReference>
<name>A0A807LI67_9ENTR</name>
<dbReference type="GO" id="GO:0007155">
    <property type="term" value="P:cell adhesion"/>
    <property type="evidence" value="ECO:0007669"/>
    <property type="project" value="InterPro"/>
</dbReference>
<feature type="domain" description="Spore coat protein U/FanG" evidence="2">
    <location>
        <begin position="183"/>
        <end position="316"/>
    </location>
</feature>
<organism evidence="3 4">
    <name type="scientific">Kosakonia cowanii JCM 10956 = DSM 18146</name>
    <dbReference type="NCBI Taxonomy" id="1300165"/>
    <lineage>
        <taxon>Bacteria</taxon>
        <taxon>Pseudomonadati</taxon>
        <taxon>Pseudomonadota</taxon>
        <taxon>Gammaproteobacteria</taxon>
        <taxon>Enterobacterales</taxon>
        <taxon>Enterobacteriaceae</taxon>
        <taxon>Kosakonia</taxon>
    </lineage>
</organism>
<proteinExistence type="predicted"/>
<dbReference type="PANTHER" id="PTHR37089">
    <property type="entry name" value="PROTEIN U-RELATED"/>
    <property type="match status" value="1"/>
</dbReference>
<evidence type="ECO:0000259" key="2">
    <source>
        <dbReference type="Pfam" id="PF05229"/>
    </source>
</evidence>
<dbReference type="PANTHER" id="PTHR37089:SF1">
    <property type="entry name" value="MEMBRANE PROTEIN"/>
    <property type="match status" value="1"/>
</dbReference>
<dbReference type="EMBL" id="CP019445">
    <property type="protein sequence ID" value="APZ07027.1"/>
    <property type="molecule type" value="Genomic_DNA"/>
</dbReference>
<feature type="domain" description="Spore coat protein U/FanG" evidence="2">
    <location>
        <begin position="11"/>
        <end position="155"/>
    </location>
</feature>
<evidence type="ECO:0000256" key="1">
    <source>
        <dbReference type="SAM" id="SignalP"/>
    </source>
</evidence>
<dbReference type="Proteomes" id="UP000187148">
    <property type="component" value="Chromosome"/>
</dbReference>
<dbReference type="KEGG" id="kco:BWI95_19235"/>
<dbReference type="PROSITE" id="PS51257">
    <property type="entry name" value="PROKAR_LIPOPROTEIN"/>
    <property type="match status" value="1"/>
</dbReference>
<dbReference type="Pfam" id="PF05229">
    <property type="entry name" value="SCPU"/>
    <property type="match status" value="2"/>
</dbReference>
<dbReference type="InterPro" id="IPR053167">
    <property type="entry name" value="Spore_coat_component"/>
</dbReference>
<dbReference type="RefSeq" id="WP_054803258.1">
    <property type="nucleotide sequence ID" value="NZ_CP019445.1"/>
</dbReference>
<accession>A0A807LI67</accession>
<feature type="signal peptide" evidence="1">
    <location>
        <begin position="1"/>
        <end position="18"/>
    </location>
</feature>
<keyword evidence="4" id="KW-1185">Reference proteome</keyword>
<dbReference type="AlphaFoldDB" id="A0A807LI67"/>
<dbReference type="InterPro" id="IPR007893">
    <property type="entry name" value="Spore_coat_U/FanG"/>
</dbReference>
<evidence type="ECO:0000313" key="4">
    <source>
        <dbReference type="Proteomes" id="UP000187148"/>
    </source>
</evidence>
<reference evidence="3 4" key="1">
    <citation type="submission" date="2017-01" db="EMBL/GenBank/DDBJ databases">
        <authorList>
            <person name="Cao J.-M."/>
        </authorList>
    </citation>
    <scope>NUCLEOTIDE SEQUENCE [LARGE SCALE GENOMIC DNA]</scope>
    <source>
        <strain evidence="3 4">888-76</strain>
    </source>
</reference>
<protein>
    <submittedName>
        <fullName evidence="3">Fimbrial protein</fullName>
    </submittedName>
</protein>
<keyword evidence="1" id="KW-0732">Signal</keyword>
<dbReference type="Gene3D" id="2.60.40.1090">
    <property type="entry name" value="Fimbrial-type adhesion domain"/>
    <property type="match status" value="1"/>
</dbReference>
<gene>
    <name evidence="3" type="ORF">BWI95_19235</name>
</gene>
<evidence type="ECO:0000313" key="3">
    <source>
        <dbReference type="EMBL" id="APZ07027.1"/>
    </source>
</evidence>
<feature type="chain" id="PRO_5033040124" evidence="1">
    <location>
        <begin position="19"/>
        <end position="320"/>
    </location>
</feature>
<dbReference type="InterPro" id="IPR036937">
    <property type="entry name" value="Adhesion_dom_fimbrial_sf"/>
</dbReference>
<dbReference type="GO" id="GO:0009289">
    <property type="term" value="C:pilus"/>
    <property type="evidence" value="ECO:0007669"/>
    <property type="project" value="InterPro"/>
</dbReference>
<sequence length="320" mass="33641">MRRLLFLFLLLCAAPAWSACTVSTVNAAFGTVTSFVLNAGAQTTTGRLVVRCDAVLNLLTNDSITLTLTGATVTATNRAAMKRSDNAAITDTIPVRLCGQANCANNSEINIGGNSYTWSGAALLELLGSRTYTLPLYFMTVPGQNVSAGPYQVTLNFSVAYDVCSNGVLGICFSSQKGTAITSLLLTGTITNDCTTISAPNVNFGSAPLVRNFPTVSQSVSITCTKGSSYTVGINNGLYANGSVRNMASGTNRLSYEIYKAGTTSRWGSIGAERWASSASSQMSADGLLRTYNYTARVLTTQTTPPGGTYSDTLTVDIVF</sequence>